<evidence type="ECO:0000256" key="1">
    <source>
        <dbReference type="SAM" id="Phobius"/>
    </source>
</evidence>
<keyword evidence="3" id="KW-1185">Reference proteome</keyword>
<reference evidence="2 3" key="1">
    <citation type="journal article" date="2013" name="Front. Microbiol.">
        <title>Comparative genomic analyses of the cyanobacterium, Lyngbya aestuarii BL J, a powerful hydrogen producer.</title>
        <authorList>
            <person name="Kothari A."/>
            <person name="Vaughn M."/>
            <person name="Garcia-Pichel F."/>
        </authorList>
    </citation>
    <scope>NUCLEOTIDE SEQUENCE [LARGE SCALE GENOMIC DNA]</scope>
    <source>
        <strain evidence="2 3">BL J</strain>
    </source>
</reference>
<dbReference type="Proteomes" id="UP000017127">
    <property type="component" value="Unassembled WGS sequence"/>
</dbReference>
<sequence>MKNLQSLPCAREERGDWIYCNFCGQKTRKEILLDPIDRLISFLVFMLIVVLMANSLGSGTNSTEPINTNWDRVDTL</sequence>
<proteinExistence type="predicted"/>
<comment type="caution">
    <text evidence="2">The sequence shown here is derived from an EMBL/GenBank/DDBJ whole genome shotgun (WGS) entry which is preliminary data.</text>
</comment>
<dbReference type="AlphaFoldDB" id="U7QEZ0"/>
<keyword evidence="1" id="KW-0812">Transmembrane</keyword>
<feature type="transmembrane region" description="Helical" evidence="1">
    <location>
        <begin position="39"/>
        <end position="57"/>
    </location>
</feature>
<name>U7QEZ0_9CYAN</name>
<dbReference type="OrthoDB" id="463726at2"/>
<keyword evidence="1" id="KW-1133">Transmembrane helix</keyword>
<protein>
    <submittedName>
        <fullName evidence="2">Uncharacterized protein</fullName>
    </submittedName>
</protein>
<evidence type="ECO:0000313" key="3">
    <source>
        <dbReference type="Proteomes" id="UP000017127"/>
    </source>
</evidence>
<accession>U7QEZ0</accession>
<gene>
    <name evidence="2" type="ORF">M595_4391</name>
</gene>
<evidence type="ECO:0000313" key="2">
    <source>
        <dbReference type="EMBL" id="ERT05650.1"/>
    </source>
</evidence>
<dbReference type="EMBL" id="AUZM01000052">
    <property type="protein sequence ID" value="ERT05650.1"/>
    <property type="molecule type" value="Genomic_DNA"/>
</dbReference>
<keyword evidence="1" id="KW-0472">Membrane</keyword>
<organism evidence="2 3">
    <name type="scientific">Lyngbya aestuarii BL J</name>
    <dbReference type="NCBI Taxonomy" id="1348334"/>
    <lineage>
        <taxon>Bacteria</taxon>
        <taxon>Bacillati</taxon>
        <taxon>Cyanobacteriota</taxon>
        <taxon>Cyanophyceae</taxon>
        <taxon>Oscillatoriophycideae</taxon>
        <taxon>Oscillatoriales</taxon>
        <taxon>Microcoleaceae</taxon>
        <taxon>Lyngbya</taxon>
    </lineage>
</organism>